<organism evidence="3 4">
    <name type="scientific">Aspergillus pseudodeflectus</name>
    <dbReference type="NCBI Taxonomy" id="176178"/>
    <lineage>
        <taxon>Eukaryota</taxon>
        <taxon>Fungi</taxon>
        <taxon>Dikarya</taxon>
        <taxon>Ascomycota</taxon>
        <taxon>Pezizomycotina</taxon>
        <taxon>Eurotiomycetes</taxon>
        <taxon>Eurotiomycetidae</taxon>
        <taxon>Eurotiales</taxon>
        <taxon>Aspergillaceae</taxon>
        <taxon>Aspergillus</taxon>
        <taxon>Aspergillus subgen. Nidulantes</taxon>
    </lineage>
</organism>
<proteinExistence type="predicted"/>
<dbReference type="Proteomes" id="UP001610444">
    <property type="component" value="Unassembled WGS sequence"/>
</dbReference>
<evidence type="ECO:0000313" key="3">
    <source>
        <dbReference type="EMBL" id="KAL2850994.1"/>
    </source>
</evidence>
<keyword evidence="4" id="KW-1185">Reference proteome</keyword>
<keyword evidence="2" id="KW-0732">Signal</keyword>
<feature type="chain" id="PRO_5045555337" description="Secreted protein" evidence="2">
    <location>
        <begin position="28"/>
        <end position="155"/>
    </location>
</feature>
<reference evidence="3 4" key="1">
    <citation type="submission" date="2024-07" db="EMBL/GenBank/DDBJ databases">
        <title>Section-level genome sequencing and comparative genomics of Aspergillus sections Usti and Cavernicolus.</title>
        <authorList>
            <consortium name="Lawrence Berkeley National Laboratory"/>
            <person name="Nybo J.L."/>
            <person name="Vesth T.C."/>
            <person name="Theobald S."/>
            <person name="Frisvad J.C."/>
            <person name="Larsen T.O."/>
            <person name="Kjaerboelling I."/>
            <person name="Rothschild-Mancinelli K."/>
            <person name="Lyhne E.K."/>
            <person name="Kogle M.E."/>
            <person name="Barry K."/>
            <person name="Clum A."/>
            <person name="Na H."/>
            <person name="Ledsgaard L."/>
            <person name="Lin J."/>
            <person name="Lipzen A."/>
            <person name="Kuo A."/>
            <person name="Riley R."/>
            <person name="Mondo S."/>
            <person name="LaButti K."/>
            <person name="Haridas S."/>
            <person name="Pangalinan J."/>
            <person name="Salamov A.A."/>
            <person name="Simmons B.A."/>
            <person name="Magnuson J.K."/>
            <person name="Chen J."/>
            <person name="Drula E."/>
            <person name="Henrissat B."/>
            <person name="Wiebenga A."/>
            <person name="Lubbers R.J."/>
            <person name="Gomes A.C."/>
            <person name="Macurrencykelacurrency M.R."/>
            <person name="Stajich J."/>
            <person name="Grigoriev I.V."/>
            <person name="Mortensen U.H."/>
            <person name="De vries R.P."/>
            <person name="Baker S.E."/>
            <person name="Andersen M.R."/>
        </authorList>
    </citation>
    <scope>NUCLEOTIDE SEQUENCE [LARGE SCALE GENOMIC DNA]</scope>
    <source>
        <strain evidence="3 4">CBS 756.74</strain>
    </source>
</reference>
<accession>A0ABR4KGQ9</accession>
<comment type="caution">
    <text evidence="3">The sequence shown here is derived from an EMBL/GenBank/DDBJ whole genome shotgun (WGS) entry which is preliminary data.</text>
</comment>
<dbReference type="RefSeq" id="XP_070899637.1">
    <property type="nucleotide sequence ID" value="XM_071049736.1"/>
</dbReference>
<feature type="signal peptide" evidence="2">
    <location>
        <begin position="1"/>
        <end position="27"/>
    </location>
</feature>
<dbReference type="EMBL" id="JBFXLR010000019">
    <property type="protein sequence ID" value="KAL2850994.1"/>
    <property type="molecule type" value="Genomic_DNA"/>
</dbReference>
<dbReference type="GeneID" id="98164900"/>
<evidence type="ECO:0000256" key="1">
    <source>
        <dbReference type="SAM" id="MobiDB-lite"/>
    </source>
</evidence>
<evidence type="ECO:0008006" key="5">
    <source>
        <dbReference type="Google" id="ProtNLM"/>
    </source>
</evidence>
<name>A0ABR4KGQ9_9EURO</name>
<feature type="region of interest" description="Disordered" evidence="1">
    <location>
        <begin position="129"/>
        <end position="155"/>
    </location>
</feature>
<sequence length="155" mass="16600">MYSRLGGTNAQALTSLVLLPGAHSAVAQANEYLLPAVSAHSLIISECLPQLRGGPISCLVQPTVLQLTARPRFAIWNSTSISIPMFPPSPANRRTFFSLAAGPGVWELIWNSEPHAVVSWGGPRGLVQPTVSPRQGRNRLDLTAQDPTARAPTDK</sequence>
<protein>
    <recommendedName>
        <fullName evidence="5">Secreted protein</fullName>
    </recommendedName>
</protein>
<evidence type="ECO:0000313" key="4">
    <source>
        <dbReference type="Proteomes" id="UP001610444"/>
    </source>
</evidence>
<evidence type="ECO:0000256" key="2">
    <source>
        <dbReference type="SAM" id="SignalP"/>
    </source>
</evidence>
<gene>
    <name evidence="3" type="ORF">BJX68DRAFT_76916</name>
</gene>